<evidence type="ECO:0000313" key="11">
    <source>
        <dbReference type="Proteomes" id="UP000477311"/>
    </source>
</evidence>
<evidence type="ECO:0000256" key="4">
    <source>
        <dbReference type="ARBA" id="ARBA00023277"/>
    </source>
</evidence>
<dbReference type="AlphaFoldDB" id="A0A6M1REB0"/>
<proteinExistence type="inferred from homology"/>
<evidence type="ECO:0000313" key="10">
    <source>
        <dbReference type="EMBL" id="NGO38408.1"/>
    </source>
</evidence>
<evidence type="ECO:0000256" key="3">
    <source>
        <dbReference type="ARBA" id="ARBA00023001"/>
    </source>
</evidence>
<evidence type="ECO:0000256" key="8">
    <source>
        <dbReference type="SAM" id="SignalP"/>
    </source>
</evidence>
<keyword evidence="5 7" id="KW-0326">Glycosidase</keyword>
<evidence type="ECO:0000256" key="5">
    <source>
        <dbReference type="ARBA" id="ARBA00023295"/>
    </source>
</evidence>
<dbReference type="PANTHER" id="PTHR31297">
    <property type="entry name" value="GLUCAN ENDO-1,6-BETA-GLUCOSIDASE B"/>
    <property type="match status" value="1"/>
</dbReference>
<dbReference type="GO" id="GO:0005576">
    <property type="term" value="C:extracellular region"/>
    <property type="evidence" value="ECO:0007669"/>
    <property type="project" value="TreeGrafter"/>
</dbReference>
<dbReference type="InterPro" id="IPR050386">
    <property type="entry name" value="Glycosyl_hydrolase_5"/>
</dbReference>
<dbReference type="GO" id="GO:0008422">
    <property type="term" value="F:beta-glucosidase activity"/>
    <property type="evidence" value="ECO:0007669"/>
    <property type="project" value="TreeGrafter"/>
</dbReference>
<gene>
    <name evidence="10" type="ORF">G4L39_03215</name>
</gene>
<keyword evidence="4" id="KW-0119">Carbohydrate metabolism</keyword>
<name>A0A6M1REB0_9BACT</name>
<dbReference type="GO" id="GO:0009986">
    <property type="term" value="C:cell surface"/>
    <property type="evidence" value="ECO:0007669"/>
    <property type="project" value="TreeGrafter"/>
</dbReference>
<keyword evidence="3" id="KW-0136">Cellulose degradation</keyword>
<feature type="domain" description="Glycoside hydrolase family 5" evidence="9">
    <location>
        <begin position="62"/>
        <end position="326"/>
    </location>
</feature>
<protein>
    <submittedName>
        <fullName evidence="10">Cellulase family glycosylhydrolase</fullName>
    </submittedName>
</protein>
<evidence type="ECO:0000259" key="9">
    <source>
        <dbReference type="Pfam" id="PF00150"/>
    </source>
</evidence>
<accession>A0A6M1REB0</accession>
<dbReference type="GO" id="GO:0030245">
    <property type="term" value="P:cellulose catabolic process"/>
    <property type="evidence" value="ECO:0007669"/>
    <property type="project" value="UniProtKB-KW"/>
</dbReference>
<feature type="chain" id="PRO_5026951539" evidence="8">
    <location>
        <begin position="25"/>
        <end position="361"/>
    </location>
</feature>
<dbReference type="InterPro" id="IPR001547">
    <property type="entry name" value="Glyco_hydro_5"/>
</dbReference>
<dbReference type="InterPro" id="IPR017853">
    <property type="entry name" value="GH"/>
</dbReference>
<sequence length="361" mass="41646">MTRRTFLRGAVAALAGARWLASGAAPDPRRDLPLPTPARLPRWRGFNLLEKFVARPGGNPPFQESDFEWVAGWGFNFVRLPMSYRCWASAEEPRKLDESQLKHVDQAVEWGRQYGIHVNLNLHRAPGYCVNPPKEPWDLWTEPQALDLCAFHWAHLARRYKGVPNSQLSFDLLNEPPDIPEETYARVIRHLTAAIRAEDPDRLIVVDGLRWGRDPVFSLVDLGVAQSTRGYDPMEISHYRAGWIPGSDRWAEPTWPLQRGDRRVDKETLRRERIEPWIRLQSRGVGVHVGEWGAYNQTPHKVVLAWMRDCLDLWRSAGWGWALWNLRGPFGIVDSRRSDVTYENFKGHQLDRAMLELLQNG</sequence>
<dbReference type="Gene3D" id="3.20.20.80">
    <property type="entry name" value="Glycosidases"/>
    <property type="match status" value="1"/>
</dbReference>
<evidence type="ECO:0000256" key="1">
    <source>
        <dbReference type="ARBA" id="ARBA00005641"/>
    </source>
</evidence>
<comment type="similarity">
    <text evidence="1 7">Belongs to the glycosyl hydrolase 5 (cellulase A) family.</text>
</comment>
<evidence type="ECO:0000256" key="6">
    <source>
        <dbReference type="ARBA" id="ARBA00023326"/>
    </source>
</evidence>
<organism evidence="10 11">
    <name type="scientific">Limisphaera ngatamarikiensis</name>
    <dbReference type="NCBI Taxonomy" id="1324935"/>
    <lineage>
        <taxon>Bacteria</taxon>
        <taxon>Pseudomonadati</taxon>
        <taxon>Verrucomicrobiota</taxon>
        <taxon>Verrucomicrobiia</taxon>
        <taxon>Limisphaerales</taxon>
        <taxon>Limisphaeraceae</taxon>
        <taxon>Limisphaera</taxon>
    </lineage>
</organism>
<keyword evidence="11" id="KW-1185">Reference proteome</keyword>
<dbReference type="Pfam" id="PF00150">
    <property type="entry name" value="Cellulase"/>
    <property type="match status" value="1"/>
</dbReference>
<keyword evidence="2 7" id="KW-0378">Hydrolase</keyword>
<comment type="caution">
    <text evidence="10">The sequence shown here is derived from an EMBL/GenBank/DDBJ whole genome shotgun (WGS) entry which is preliminary data.</text>
</comment>
<dbReference type="Proteomes" id="UP000477311">
    <property type="component" value="Unassembled WGS sequence"/>
</dbReference>
<evidence type="ECO:0000256" key="7">
    <source>
        <dbReference type="RuleBase" id="RU361153"/>
    </source>
</evidence>
<keyword evidence="6" id="KW-0624">Polysaccharide degradation</keyword>
<feature type="signal peptide" evidence="8">
    <location>
        <begin position="1"/>
        <end position="24"/>
    </location>
</feature>
<dbReference type="SUPFAM" id="SSF51445">
    <property type="entry name" value="(Trans)glycosidases"/>
    <property type="match status" value="1"/>
</dbReference>
<keyword evidence="8" id="KW-0732">Signal</keyword>
<dbReference type="EMBL" id="JAAKYA010000015">
    <property type="protein sequence ID" value="NGO38408.1"/>
    <property type="molecule type" value="Genomic_DNA"/>
</dbReference>
<reference evidence="10 11" key="1">
    <citation type="submission" date="2020-02" db="EMBL/GenBank/DDBJ databases">
        <title>Draft genome sequence of Limisphaera ngatamarikiensis NGM72.4T, a thermophilic Verrucomicrobia grouped in subdivision 3.</title>
        <authorList>
            <person name="Carere C.R."/>
            <person name="Steen J."/>
            <person name="Hugenholtz P."/>
            <person name="Stott M.B."/>
        </authorList>
    </citation>
    <scope>NUCLEOTIDE SEQUENCE [LARGE SCALE GENOMIC DNA]</scope>
    <source>
        <strain evidence="10 11">NGM72.4</strain>
    </source>
</reference>
<dbReference type="PANTHER" id="PTHR31297:SF41">
    <property type="entry name" value="ENDOGLUCANASE, PUTATIVE (AFU_ORTHOLOGUE AFUA_5G01830)-RELATED"/>
    <property type="match status" value="1"/>
</dbReference>
<evidence type="ECO:0000256" key="2">
    <source>
        <dbReference type="ARBA" id="ARBA00022801"/>
    </source>
</evidence>